<dbReference type="Gene3D" id="1.20.140.10">
    <property type="entry name" value="Butyryl-CoA Dehydrogenase, subunit A, domain 3"/>
    <property type="match status" value="1"/>
</dbReference>
<dbReference type="Pfam" id="PF02771">
    <property type="entry name" value="Acyl-CoA_dh_N"/>
    <property type="match status" value="1"/>
</dbReference>
<dbReference type="PANTHER" id="PTHR43884:SF19">
    <property type="entry name" value="ACYL-COA DEHYDROGENASE FADE4-RELATED"/>
    <property type="match status" value="1"/>
</dbReference>
<evidence type="ECO:0000313" key="9">
    <source>
        <dbReference type="EMBL" id="OCB88829.1"/>
    </source>
</evidence>
<dbReference type="AlphaFoldDB" id="A0A9Q5HZN2"/>
<dbReference type="SUPFAM" id="SSF47203">
    <property type="entry name" value="Acyl-CoA dehydrogenase C-terminal domain-like"/>
    <property type="match status" value="1"/>
</dbReference>
<dbReference type="Gene3D" id="1.10.540.10">
    <property type="entry name" value="Acyl-CoA dehydrogenase/oxidase, N-terminal domain"/>
    <property type="match status" value="1"/>
</dbReference>
<reference evidence="9" key="1">
    <citation type="submission" date="2016-06" db="EMBL/GenBank/DDBJ databases">
        <title>Draft Genome sequence of the fungus Inonotus baumii.</title>
        <authorList>
            <person name="Zhu H."/>
            <person name="Lin W."/>
        </authorList>
    </citation>
    <scope>NUCLEOTIDE SEQUENCE</scope>
    <source>
        <strain evidence="9">821</strain>
    </source>
</reference>
<dbReference type="EMBL" id="LNZH02000169">
    <property type="protein sequence ID" value="OCB88829.1"/>
    <property type="molecule type" value="Genomic_DNA"/>
</dbReference>
<evidence type="ECO:0000259" key="7">
    <source>
        <dbReference type="Pfam" id="PF02770"/>
    </source>
</evidence>
<dbReference type="InterPro" id="IPR009100">
    <property type="entry name" value="AcylCoA_DH/oxidase_NM_dom_sf"/>
</dbReference>
<proteinExistence type="inferred from homology"/>
<keyword evidence="5" id="KW-0560">Oxidoreductase</keyword>
<feature type="domain" description="Acyl-CoA dehydrogenase/oxidase C-terminal" evidence="6">
    <location>
        <begin position="295"/>
        <end position="432"/>
    </location>
</feature>
<accession>A0A9Q5HZN2</accession>
<dbReference type="InterPro" id="IPR036250">
    <property type="entry name" value="AcylCo_DH-like_C"/>
</dbReference>
<evidence type="ECO:0000259" key="8">
    <source>
        <dbReference type="Pfam" id="PF02771"/>
    </source>
</evidence>
<dbReference type="InterPro" id="IPR009075">
    <property type="entry name" value="AcylCo_DH/oxidase_C"/>
</dbReference>
<dbReference type="InterPro" id="IPR006091">
    <property type="entry name" value="Acyl-CoA_Oxase/DH_mid-dom"/>
</dbReference>
<keyword evidence="4 5" id="KW-0274">FAD</keyword>
<protein>
    <submittedName>
        <fullName evidence="9">Acyl-CoA dehydrogenase NM domain-like protein</fullName>
    </submittedName>
</protein>
<dbReference type="PANTHER" id="PTHR43884">
    <property type="entry name" value="ACYL-COA DEHYDROGENASE"/>
    <property type="match status" value="1"/>
</dbReference>
<evidence type="ECO:0000256" key="3">
    <source>
        <dbReference type="ARBA" id="ARBA00022630"/>
    </source>
</evidence>
<evidence type="ECO:0000256" key="1">
    <source>
        <dbReference type="ARBA" id="ARBA00001974"/>
    </source>
</evidence>
<gene>
    <name evidence="9" type="ORF">A7U60_g4017</name>
</gene>
<evidence type="ECO:0000256" key="5">
    <source>
        <dbReference type="RuleBase" id="RU362125"/>
    </source>
</evidence>
<comment type="caution">
    <text evidence="9">The sequence shown here is derived from an EMBL/GenBank/DDBJ whole genome shotgun (WGS) entry which is preliminary data.</text>
</comment>
<keyword evidence="3 5" id="KW-0285">Flavoprotein</keyword>
<comment type="cofactor">
    <cofactor evidence="1 5">
        <name>FAD</name>
        <dbReference type="ChEBI" id="CHEBI:57692"/>
    </cofactor>
</comment>
<evidence type="ECO:0000256" key="2">
    <source>
        <dbReference type="ARBA" id="ARBA00009347"/>
    </source>
</evidence>
<evidence type="ECO:0000313" key="10">
    <source>
        <dbReference type="Proteomes" id="UP000757232"/>
    </source>
</evidence>
<dbReference type="OrthoDB" id="435240at2759"/>
<evidence type="ECO:0000256" key="4">
    <source>
        <dbReference type="ARBA" id="ARBA00022827"/>
    </source>
</evidence>
<organism evidence="9 10">
    <name type="scientific">Sanghuangporus baumii</name>
    <name type="common">Phellinus baumii</name>
    <dbReference type="NCBI Taxonomy" id="108892"/>
    <lineage>
        <taxon>Eukaryota</taxon>
        <taxon>Fungi</taxon>
        <taxon>Dikarya</taxon>
        <taxon>Basidiomycota</taxon>
        <taxon>Agaricomycotina</taxon>
        <taxon>Agaricomycetes</taxon>
        <taxon>Hymenochaetales</taxon>
        <taxon>Hymenochaetaceae</taxon>
        <taxon>Sanghuangporus</taxon>
    </lineage>
</organism>
<sequence>MTTMIHTALKRGAQCIRPQIPISHKSAIRAFSGMSSSGLSQAQTEVRDSIQKICENFPDEYWSEKDRKSEYAGDLHRELANAGYLGICMPSEYGGSDLGVSEATIMFETISESGAGIAGCQTVHANVYATVPILRFASREQKARYLPDIISGKERTCFGVTEPNTGLDTLKLKTKAEKRADPRTGRSSYVVSGQKIWITNAQAAERMVLLARTTPLEEIPKDKQNTGLSLFYCDIARGKREGSVVAQPIHKMGGRSVDANEVFFDKFEIAADDLIGSEGDGFKIILHGMKKVIRREALGLGYAALRRATEYAKARHVFGRAIGQNQAIQHQLAQSWCALEAAKMLTLHAARRTSASDEGKAGIQAEVGALCNAAKYVAAEAAFEACERAVMTHGGMGYASEFHVERYLRESLVPRLAPVSREMILNFIGQKVLGLPKSY</sequence>
<dbReference type="GO" id="GO:0005886">
    <property type="term" value="C:plasma membrane"/>
    <property type="evidence" value="ECO:0007669"/>
    <property type="project" value="TreeGrafter"/>
</dbReference>
<feature type="domain" description="Acyl-CoA dehydrogenase/oxidase N-terminal" evidence="8">
    <location>
        <begin position="41"/>
        <end position="153"/>
    </location>
</feature>
<dbReference type="GO" id="GO:0003995">
    <property type="term" value="F:acyl-CoA dehydrogenase activity"/>
    <property type="evidence" value="ECO:0007669"/>
    <property type="project" value="TreeGrafter"/>
</dbReference>
<comment type="similarity">
    <text evidence="2 5">Belongs to the acyl-CoA dehydrogenase family.</text>
</comment>
<dbReference type="FunFam" id="1.20.140.10:FF:000012">
    <property type="entry name" value="Acyl-CoA dehydrogenase fadE12"/>
    <property type="match status" value="1"/>
</dbReference>
<name>A0A9Q5HZN2_SANBA</name>
<dbReference type="Pfam" id="PF02770">
    <property type="entry name" value="Acyl-CoA_dh_M"/>
    <property type="match status" value="1"/>
</dbReference>
<dbReference type="Pfam" id="PF00441">
    <property type="entry name" value="Acyl-CoA_dh_1"/>
    <property type="match status" value="1"/>
</dbReference>
<feature type="domain" description="Acyl-CoA oxidase/dehydrogenase middle" evidence="7">
    <location>
        <begin position="157"/>
        <end position="266"/>
    </location>
</feature>
<dbReference type="GO" id="GO:0050660">
    <property type="term" value="F:flavin adenine dinucleotide binding"/>
    <property type="evidence" value="ECO:0007669"/>
    <property type="project" value="InterPro"/>
</dbReference>
<dbReference type="InterPro" id="IPR037069">
    <property type="entry name" value="AcylCoA_DH/ox_N_sf"/>
</dbReference>
<keyword evidence="10" id="KW-1185">Reference proteome</keyword>
<dbReference type="Gene3D" id="2.40.110.10">
    <property type="entry name" value="Butyryl-CoA Dehydrogenase, subunit A, domain 2"/>
    <property type="match status" value="1"/>
</dbReference>
<dbReference type="InterPro" id="IPR046373">
    <property type="entry name" value="Acyl-CoA_Oxase/DH_mid-dom_sf"/>
</dbReference>
<dbReference type="SUPFAM" id="SSF56645">
    <property type="entry name" value="Acyl-CoA dehydrogenase NM domain-like"/>
    <property type="match status" value="1"/>
</dbReference>
<dbReference type="Proteomes" id="UP000757232">
    <property type="component" value="Unassembled WGS sequence"/>
</dbReference>
<evidence type="ECO:0000259" key="6">
    <source>
        <dbReference type="Pfam" id="PF00441"/>
    </source>
</evidence>
<dbReference type="InterPro" id="IPR013786">
    <property type="entry name" value="AcylCoA_DH/ox_N"/>
</dbReference>
<dbReference type="PIRSF" id="PIRSF016578">
    <property type="entry name" value="HsaA"/>
    <property type="match status" value="1"/>
</dbReference>